<dbReference type="EMBL" id="CP127294">
    <property type="protein sequence ID" value="WIX82881.1"/>
    <property type="molecule type" value="Genomic_DNA"/>
</dbReference>
<dbReference type="KEGG" id="acab:QRX50_19955"/>
<sequence length="602" mass="66365">MATLEQRRAAARDRQQRAITQPAPLYVQACPGAGKTRVIVDRHLTSTRSGHRGRAVLSFTHVACDEVVRRCRDASQPHLATFPNFVGTIDTFLWRYLVRPFLSSDRTWNRIDSWDRISATVEVWDGKMPHTLRLSDFQWSREPDAAHCRAQLLFKVRNAKSYKTLESKGLLDAAAEQAIHRRNELARQGHVTGHEARIRALRALREQRNDAIALVAGRFDEIVIDEAQDCSGLDLAILAELRDANVPLVFVCDPDQAIYEFRGAQPDRVRTFGESLGSSIDLVGNWRSSAAICALAATLRPASVTRPKDDPVGPNHAEQDGILLIPADKAQDVHALAAFNAYAETRDIPAEHRLVLSHAAAKLPSTAQNTTLTPPDNYSARAAWAVRIMASDTAPTTLRETATEILERTILRYWYTDTDTELRTVGTACESLGVERSRLRILAARMASALPSPDSTPFVDWCAAGNSYLRTIPPDPAMTRRDNSGSLRNSASAATVVQALRRGAEPTPETRIRGSVIHQVKGEEEDAVLVVVPDDARTDALVDAWFSGVHSADVAESLRVLYVAATRARRLLALALPTAHCHELADYLKTKDVACEVLTPLT</sequence>
<gene>
    <name evidence="8" type="ORF">QRX50_19955</name>
</gene>
<dbReference type="SUPFAM" id="SSF52540">
    <property type="entry name" value="P-loop containing nucleoside triphosphate hydrolases"/>
    <property type="match status" value="1"/>
</dbReference>
<dbReference type="GO" id="GO:0000725">
    <property type="term" value="P:recombinational repair"/>
    <property type="evidence" value="ECO:0007669"/>
    <property type="project" value="TreeGrafter"/>
</dbReference>
<name>A0A9Y2IPP1_9PSEU</name>
<keyword evidence="4 6" id="KW-0067">ATP-binding</keyword>
<keyword evidence="5" id="KW-0238">DNA-binding</keyword>
<dbReference type="AlphaFoldDB" id="A0A9Y2IPP1"/>
<feature type="binding site" evidence="6">
    <location>
        <begin position="29"/>
        <end position="36"/>
    </location>
    <ligand>
        <name>ATP</name>
        <dbReference type="ChEBI" id="CHEBI:30616"/>
    </ligand>
</feature>
<evidence type="ECO:0000313" key="8">
    <source>
        <dbReference type="EMBL" id="WIX82881.1"/>
    </source>
</evidence>
<evidence type="ECO:0000256" key="5">
    <source>
        <dbReference type="ARBA" id="ARBA00023125"/>
    </source>
</evidence>
<dbReference type="Pfam" id="PF00580">
    <property type="entry name" value="UvrD-helicase"/>
    <property type="match status" value="1"/>
</dbReference>
<evidence type="ECO:0000256" key="4">
    <source>
        <dbReference type="ARBA" id="ARBA00022840"/>
    </source>
</evidence>
<evidence type="ECO:0000256" key="2">
    <source>
        <dbReference type="ARBA" id="ARBA00022801"/>
    </source>
</evidence>
<dbReference type="GO" id="GO:0005524">
    <property type="term" value="F:ATP binding"/>
    <property type="evidence" value="ECO:0007669"/>
    <property type="project" value="UniProtKB-UniRule"/>
</dbReference>
<evidence type="ECO:0000256" key="3">
    <source>
        <dbReference type="ARBA" id="ARBA00022806"/>
    </source>
</evidence>
<evidence type="ECO:0000313" key="9">
    <source>
        <dbReference type="Proteomes" id="UP001236014"/>
    </source>
</evidence>
<evidence type="ECO:0000256" key="6">
    <source>
        <dbReference type="PROSITE-ProRule" id="PRU00560"/>
    </source>
</evidence>
<feature type="domain" description="UvrD-like helicase ATP-binding" evidence="7">
    <location>
        <begin position="8"/>
        <end position="289"/>
    </location>
</feature>
<dbReference type="InterPro" id="IPR027417">
    <property type="entry name" value="P-loop_NTPase"/>
</dbReference>
<dbReference type="PROSITE" id="PS51198">
    <property type="entry name" value="UVRD_HELICASE_ATP_BIND"/>
    <property type="match status" value="1"/>
</dbReference>
<dbReference type="RefSeq" id="WP_285973444.1">
    <property type="nucleotide sequence ID" value="NZ_CP127294.1"/>
</dbReference>
<keyword evidence="2 6" id="KW-0378">Hydrolase</keyword>
<proteinExistence type="predicted"/>
<keyword evidence="9" id="KW-1185">Reference proteome</keyword>
<keyword evidence="3 6" id="KW-0347">Helicase</keyword>
<dbReference type="InterPro" id="IPR013986">
    <property type="entry name" value="DExx_box_DNA_helicase_dom_sf"/>
</dbReference>
<dbReference type="GO" id="GO:0043138">
    <property type="term" value="F:3'-5' DNA helicase activity"/>
    <property type="evidence" value="ECO:0007669"/>
    <property type="project" value="TreeGrafter"/>
</dbReference>
<dbReference type="Gene3D" id="3.40.50.300">
    <property type="entry name" value="P-loop containing nucleotide triphosphate hydrolases"/>
    <property type="match status" value="2"/>
</dbReference>
<dbReference type="Proteomes" id="UP001236014">
    <property type="component" value="Chromosome"/>
</dbReference>
<dbReference type="InterPro" id="IPR000212">
    <property type="entry name" value="DNA_helicase_UvrD/REP"/>
</dbReference>
<keyword evidence="1 6" id="KW-0547">Nucleotide-binding</keyword>
<dbReference type="PANTHER" id="PTHR11070:SF2">
    <property type="entry name" value="ATP-DEPENDENT DNA HELICASE SRS2"/>
    <property type="match status" value="1"/>
</dbReference>
<reference evidence="8 9" key="1">
    <citation type="submission" date="2023-06" db="EMBL/GenBank/DDBJ databases">
        <authorList>
            <person name="Oyuntsetseg B."/>
            <person name="Kim S.B."/>
        </authorList>
    </citation>
    <scope>NUCLEOTIDE SEQUENCE [LARGE SCALE GENOMIC DNA]</scope>
    <source>
        <strain evidence="8 9">2-15</strain>
    </source>
</reference>
<evidence type="ECO:0000259" key="7">
    <source>
        <dbReference type="PROSITE" id="PS51198"/>
    </source>
</evidence>
<protein>
    <submittedName>
        <fullName evidence="8">UvrD-helicase domain-containing protein</fullName>
    </submittedName>
</protein>
<evidence type="ECO:0000256" key="1">
    <source>
        <dbReference type="ARBA" id="ARBA00022741"/>
    </source>
</evidence>
<organism evidence="8 9">
    <name type="scientific">Amycolatopsis carbonis</name>
    <dbReference type="NCBI Taxonomy" id="715471"/>
    <lineage>
        <taxon>Bacteria</taxon>
        <taxon>Bacillati</taxon>
        <taxon>Actinomycetota</taxon>
        <taxon>Actinomycetes</taxon>
        <taxon>Pseudonocardiales</taxon>
        <taxon>Pseudonocardiaceae</taxon>
        <taxon>Amycolatopsis</taxon>
    </lineage>
</organism>
<dbReference type="InterPro" id="IPR014016">
    <property type="entry name" value="UvrD-like_ATP-bd"/>
</dbReference>
<accession>A0A9Y2IPP1</accession>
<dbReference type="GO" id="GO:0003677">
    <property type="term" value="F:DNA binding"/>
    <property type="evidence" value="ECO:0007669"/>
    <property type="project" value="UniProtKB-KW"/>
</dbReference>
<dbReference type="Gene3D" id="1.10.10.160">
    <property type="match status" value="1"/>
</dbReference>
<dbReference type="GO" id="GO:0016787">
    <property type="term" value="F:hydrolase activity"/>
    <property type="evidence" value="ECO:0007669"/>
    <property type="project" value="UniProtKB-UniRule"/>
</dbReference>
<dbReference type="PANTHER" id="PTHR11070">
    <property type="entry name" value="UVRD / RECB / PCRA DNA HELICASE FAMILY MEMBER"/>
    <property type="match status" value="1"/>
</dbReference>